<protein>
    <submittedName>
        <fullName evidence="2">Uncharacterized protein</fullName>
    </submittedName>
</protein>
<proteinExistence type="predicted"/>
<sequence length="139" mass="15342">MTRTDVHVIAIAPSPSRFGGLDTKRQGNFEETDAATPTVQIVESGNGSYEVVPPEHSARTRRRSSSASQALEAASTGTKGLERVNTKLTEWSGTWNTPFDFFKPTIVVFPDDDVRRPQFECAIVDDEDIDIFAPPNSER</sequence>
<comment type="caution">
    <text evidence="2">The sequence shown here is derived from an EMBL/GenBank/DDBJ whole genome shotgun (WGS) entry which is preliminary data.</text>
</comment>
<feature type="compositionally biased region" description="Low complexity" evidence="1">
    <location>
        <begin position="65"/>
        <end position="75"/>
    </location>
</feature>
<organism evidence="2 3">
    <name type="scientific">Didymella heteroderae</name>
    <dbReference type="NCBI Taxonomy" id="1769908"/>
    <lineage>
        <taxon>Eukaryota</taxon>
        <taxon>Fungi</taxon>
        <taxon>Dikarya</taxon>
        <taxon>Ascomycota</taxon>
        <taxon>Pezizomycotina</taxon>
        <taxon>Dothideomycetes</taxon>
        <taxon>Pleosporomycetidae</taxon>
        <taxon>Pleosporales</taxon>
        <taxon>Pleosporineae</taxon>
        <taxon>Didymellaceae</taxon>
        <taxon>Didymella</taxon>
    </lineage>
</organism>
<evidence type="ECO:0000313" key="3">
    <source>
        <dbReference type="Proteomes" id="UP000758155"/>
    </source>
</evidence>
<accession>A0A9P5BZ57</accession>
<dbReference type="Proteomes" id="UP000758155">
    <property type="component" value="Unassembled WGS sequence"/>
</dbReference>
<dbReference type="OrthoDB" id="3944862at2759"/>
<keyword evidence="3" id="KW-1185">Reference proteome</keyword>
<name>A0A9P5BZ57_9PLEO</name>
<evidence type="ECO:0000313" key="2">
    <source>
        <dbReference type="EMBL" id="KAF3036158.1"/>
    </source>
</evidence>
<feature type="region of interest" description="Disordered" evidence="1">
    <location>
        <begin position="47"/>
        <end position="79"/>
    </location>
</feature>
<reference evidence="2" key="1">
    <citation type="submission" date="2019-04" db="EMBL/GenBank/DDBJ databases">
        <title>Sequencing of skin fungus with MAO and IRED activity.</title>
        <authorList>
            <person name="Marsaioli A.J."/>
            <person name="Bonatto J.M.C."/>
            <person name="Reis Junior O."/>
        </authorList>
    </citation>
    <scope>NUCLEOTIDE SEQUENCE</scope>
    <source>
        <strain evidence="2">28M1</strain>
    </source>
</reference>
<evidence type="ECO:0000256" key="1">
    <source>
        <dbReference type="SAM" id="MobiDB-lite"/>
    </source>
</evidence>
<gene>
    <name evidence="2" type="ORF">E8E12_002931</name>
</gene>
<dbReference type="AlphaFoldDB" id="A0A9P5BZ57"/>
<dbReference type="EMBL" id="SWKV01000052">
    <property type="protein sequence ID" value="KAF3036158.1"/>
    <property type="molecule type" value="Genomic_DNA"/>
</dbReference>